<reference evidence="7 8" key="1">
    <citation type="submission" date="2016-08" db="EMBL/GenBank/DDBJ databases">
        <title>A Parts List for Fungal Cellulosomes Revealed by Comparative Genomics.</title>
        <authorList>
            <consortium name="DOE Joint Genome Institute"/>
            <person name="Haitjema C.H."/>
            <person name="Gilmore S.P."/>
            <person name="Henske J.K."/>
            <person name="Solomon K.V."/>
            <person name="De Groot R."/>
            <person name="Kuo A."/>
            <person name="Mondo S.J."/>
            <person name="Salamov A.A."/>
            <person name="Labutti K."/>
            <person name="Zhao Z."/>
            <person name="Chiniquy J."/>
            <person name="Barry K."/>
            <person name="Brewer H.M."/>
            <person name="Purvine S.O."/>
            <person name="Wright A.T."/>
            <person name="Boxma B."/>
            <person name="Van Alen T."/>
            <person name="Hackstein J.H."/>
            <person name="Baker S.E."/>
            <person name="Grigoriev I.V."/>
            <person name="O'Malley M.A."/>
        </authorList>
    </citation>
    <scope>NUCLEOTIDE SEQUENCE [LARGE SCALE GENOMIC DNA]</scope>
    <source>
        <strain evidence="7 8">S4</strain>
    </source>
</reference>
<protein>
    <recommendedName>
        <fullName evidence="6">PHD-type domain-containing protein</fullName>
    </recommendedName>
</protein>
<dbReference type="InterPro" id="IPR011011">
    <property type="entry name" value="Znf_FYVE_PHD"/>
</dbReference>
<evidence type="ECO:0000256" key="1">
    <source>
        <dbReference type="ARBA" id="ARBA00022723"/>
    </source>
</evidence>
<feature type="compositionally biased region" description="Low complexity" evidence="5">
    <location>
        <begin position="831"/>
        <end position="841"/>
    </location>
</feature>
<feature type="compositionally biased region" description="Low complexity" evidence="5">
    <location>
        <begin position="797"/>
        <end position="823"/>
    </location>
</feature>
<feature type="compositionally biased region" description="Low complexity" evidence="5">
    <location>
        <begin position="81"/>
        <end position="97"/>
    </location>
</feature>
<evidence type="ECO:0000259" key="6">
    <source>
        <dbReference type="PROSITE" id="PS50016"/>
    </source>
</evidence>
<dbReference type="InterPro" id="IPR001965">
    <property type="entry name" value="Znf_PHD"/>
</dbReference>
<feature type="region of interest" description="Disordered" evidence="5">
    <location>
        <begin position="360"/>
        <end position="391"/>
    </location>
</feature>
<keyword evidence="3" id="KW-0862">Zinc</keyword>
<feature type="compositionally biased region" description="Basic and acidic residues" evidence="5">
    <location>
        <begin position="160"/>
        <end position="183"/>
    </location>
</feature>
<dbReference type="STRING" id="1754192.A0A1Y1XJG1"/>
<dbReference type="Pfam" id="PF00628">
    <property type="entry name" value="PHD"/>
    <property type="match status" value="2"/>
</dbReference>
<feature type="compositionally biased region" description="Low complexity" evidence="5">
    <location>
        <begin position="303"/>
        <end position="319"/>
    </location>
</feature>
<dbReference type="Gene3D" id="3.30.40.10">
    <property type="entry name" value="Zinc/RING finger domain, C3HC4 (zinc finger)"/>
    <property type="match status" value="1"/>
</dbReference>
<feature type="region of interest" description="Disordered" evidence="5">
    <location>
        <begin position="278"/>
        <end position="319"/>
    </location>
</feature>
<keyword evidence="1" id="KW-0479">Metal-binding</keyword>
<organism evidence="7 8">
    <name type="scientific">Anaeromyces robustus</name>
    <dbReference type="NCBI Taxonomy" id="1754192"/>
    <lineage>
        <taxon>Eukaryota</taxon>
        <taxon>Fungi</taxon>
        <taxon>Fungi incertae sedis</taxon>
        <taxon>Chytridiomycota</taxon>
        <taxon>Chytridiomycota incertae sedis</taxon>
        <taxon>Neocallimastigomycetes</taxon>
        <taxon>Neocallimastigales</taxon>
        <taxon>Neocallimastigaceae</taxon>
        <taxon>Anaeromyces</taxon>
    </lineage>
</organism>
<feature type="compositionally biased region" description="Low complexity" evidence="5">
    <location>
        <begin position="54"/>
        <end position="69"/>
    </location>
</feature>
<dbReference type="GO" id="GO:0032221">
    <property type="term" value="C:Rpd3S complex"/>
    <property type="evidence" value="ECO:0007669"/>
    <property type="project" value="TreeGrafter"/>
</dbReference>
<sequence length="1106" mass="125779">MLNKRTSESDKQKTKKQKLENEESDSQSVKNNPNNDEQVTSAPKRSIRLRNKSKSNSEISIKKIIITESSSKKMNSDIDNSEQNNTNSSKSSSKVNSPRTGTRGRRKDKSIENSNSSLSSTSTSIVSTPSKKGRKASTKTDNSEIKSPKDKSKSKRTRNKKQEKDETLDKVEIHISDDSDNNHNIDINNNNNNNNLENKSLNSIEPIIKVEVNEKKHKLSKTPSILSISDVSETSSQEIDSSVHSLQTVSSLSVNSIKDGEEESEDLSHQQNNKDIVTYQDNSTDNNKTSKVINSPSLSQSHNNTNNNVNNNNIDINNKNEINNTTTITTTTINNNNNNNNVNNSNIKIAVTNNDNTSTNITNNHTSANKTTTSSSNHYNSRSHSKRKKKLTIKKSELSGRSVYIPAGLVNPFRERPHHQKVDESIKEDMIIIRECIQSSTDIEHKPVVEKPEIGNTHGTRRSLRRTSLANSAQNNSSNGNFTGSSPKARYSQEQLTKLNSYNQGVIPFNALDDMSKTEINEDFCSTCHQSTGCFLCCDSCPKSFHFDCVNPPLDKSSIPEGLWECKECRAKKDPELLKDDSNNKNIWEVLLKNLDKHNPKSFELPDWLVDEYENIIKNPVTGDYLDISQWKSVRISRNGTISHTSQSESYLKTIPVCYKCGQGISKDHLVQCDYCDLSWHLDCLDPPLSSNPNTNIILIGNANSNGIITKHNNNSSGHDNGNDHIHSKENIVIENHRIYGMKRKWMCPCHADWEMPKKRHKKSVIEVDINNLTQADFDKIAEFEAGRIEPEEESINEPFNNNNNNNINSNNNNNKNNIPNPSTDDHTTIKDTNNTNNVNNIKKEKDNETEIINTTKIKKEDEPPIELHYSDNTKEIKKEINPSFVDLDKNNINPVVVENDFINHVQNMKSTLRSYHSKVMKLPDHAIEYHSNIRDLYSNENNDKNLIPDIPEQDIEDWLLTVTKLQQDIAKELSYRKSMKKFWENIRIEKLPDPPYDYCYSNKKLQEKKHLNQLEILCKAALEAPYNQYITSKNVTQLLDSKILFNNDEKIIDKIMKDSDELSSDQNNESSSLSEVISKDDPLFKQFLTWRKLCKKILNPTPNNI</sequence>
<feature type="compositionally biased region" description="Low complexity" evidence="5">
    <location>
        <begin position="468"/>
        <end position="486"/>
    </location>
</feature>
<keyword evidence="8" id="KW-1185">Reference proteome</keyword>
<evidence type="ECO:0000256" key="4">
    <source>
        <dbReference type="PROSITE-ProRule" id="PRU00146"/>
    </source>
</evidence>
<dbReference type="InterPro" id="IPR052819">
    <property type="entry name" value="Chromatin_regulatory_protein"/>
</dbReference>
<evidence type="ECO:0000313" key="7">
    <source>
        <dbReference type="EMBL" id="ORX85899.1"/>
    </source>
</evidence>
<evidence type="ECO:0000313" key="8">
    <source>
        <dbReference type="Proteomes" id="UP000193944"/>
    </source>
</evidence>
<feature type="compositionally biased region" description="Polar residues" evidence="5">
    <location>
        <begin position="278"/>
        <end position="302"/>
    </location>
</feature>
<dbReference type="Proteomes" id="UP000193944">
    <property type="component" value="Unassembled WGS sequence"/>
</dbReference>
<dbReference type="PANTHER" id="PTHR47636">
    <property type="entry name" value="TRANSCRIPTIONAL REGULATORY PROTEIN RCO1"/>
    <property type="match status" value="1"/>
</dbReference>
<feature type="region of interest" description="Disordered" evidence="5">
    <location>
        <begin position="449"/>
        <end position="490"/>
    </location>
</feature>
<feature type="region of interest" description="Disordered" evidence="5">
    <location>
        <begin position="792"/>
        <end position="848"/>
    </location>
</feature>
<dbReference type="CDD" id="cd15535">
    <property type="entry name" value="PHD1_Rco1"/>
    <property type="match status" value="1"/>
</dbReference>
<evidence type="ECO:0000256" key="3">
    <source>
        <dbReference type="ARBA" id="ARBA00022833"/>
    </source>
</evidence>
<dbReference type="OrthoDB" id="5876363at2759"/>
<evidence type="ECO:0000256" key="2">
    <source>
        <dbReference type="ARBA" id="ARBA00022771"/>
    </source>
</evidence>
<proteinExistence type="predicted"/>
<feature type="compositionally biased region" description="Basic and acidic residues" evidence="5">
    <location>
        <begin position="141"/>
        <end position="151"/>
    </location>
</feature>
<dbReference type="GO" id="GO:0008270">
    <property type="term" value="F:zinc ion binding"/>
    <property type="evidence" value="ECO:0007669"/>
    <property type="project" value="UniProtKB-KW"/>
</dbReference>
<evidence type="ECO:0000256" key="5">
    <source>
        <dbReference type="SAM" id="MobiDB-lite"/>
    </source>
</evidence>
<comment type="caution">
    <text evidence="7">The sequence shown here is derived from an EMBL/GenBank/DDBJ whole genome shotgun (WGS) entry which is preliminary data.</text>
</comment>
<dbReference type="GO" id="GO:0006357">
    <property type="term" value="P:regulation of transcription by RNA polymerase II"/>
    <property type="evidence" value="ECO:0007669"/>
    <property type="project" value="TreeGrafter"/>
</dbReference>
<keyword evidence="2 4" id="KW-0863">Zinc-finger</keyword>
<name>A0A1Y1XJG1_9FUNG</name>
<feature type="compositionally biased region" description="Low complexity" evidence="5">
    <location>
        <begin position="360"/>
        <end position="380"/>
    </location>
</feature>
<feature type="compositionally biased region" description="Basic residues" evidence="5">
    <location>
        <begin position="381"/>
        <end position="391"/>
    </location>
</feature>
<feature type="compositionally biased region" description="Low complexity" evidence="5">
    <location>
        <begin position="112"/>
        <end position="130"/>
    </location>
</feature>
<dbReference type="InterPro" id="IPR013083">
    <property type="entry name" value="Znf_RING/FYVE/PHD"/>
</dbReference>
<dbReference type="CDD" id="cd15534">
    <property type="entry name" value="PHD2_PHF12_Rco1"/>
    <property type="match status" value="1"/>
</dbReference>
<accession>A0A1Y1XJG1</accession>
<dbReference type="InterPro" id="IPR019787">
    <property type="entry name" value="Znf_PHD-finger"/>
</dbReference>
<feature type="compositionally biased region" description="Polar residues" evidence="5">
    <location>
        <begin position="26"/>
        <end position="43"/>
    </location>
</feature>
<feature type="compositionally biased region" description="Basic and acidic residues" evidence="5">
    <location>
        <begin position="1"/>
        <end position="21"/>
    </location>
</feature>
<gene>
    <name evidence="7" type="ORF">BCR32DRAFT_290361</name>
</gene>
<dbReference type="PROSITE" id="PS01359">
    <property type="entry name" value="ZF_PHD_1"/>
    <property type="match status" value="1"/>
</dbReference>
<dbReference type="PANTHER" id="PTHR47636:SF1">
    <property type="entry name" value="TRANSCRIPTIONAL REGULATORY PROTEIN RCO1"/>
    <property type="match status" value="1"/>
</dbReference>
<dbReference type="InterPro" id="IPR019786">
    <property type="entry name" value="Zinc_finger_PHD-type_CS"/>
</dbReference>
<dbReference type="Gene3D" id="2.30.30.1150">
    <property type="match status" value="1"/>
</dbReference>
<dbReference type="EMBL" id="MCFG01000028">
    <property type="protein sequence ID" value="ORX85899.1"/>
    <property type="molecule type" value="Genomic_DNA"/>
</dbReference>
<feature type="domain" description="PHD-type" evidence="6">
    <location>
        <begin position="522"/>
        <end position="572"/>
    </location>
</feature>
<reference evidence="7 8" key="2">
    <citation type="submission" date="2016-08" db="EMBL/GenBank/DDBJ databases">
        <title>Pervasive Adenine N6-methylation of Active Genes in Fungi.</title>
        <authorList>
            <consortium name="DOE Joint Genome Institute"/>
            <person name="Mondo S.J."/>
            <person name="Dannebaum R.O."/>
            <person name="Kuo R.C."/>
            <person name="Labutti K."/>
            <person name="Haridas S."/>
            <person name="Kuo A."/>
            <person name="Salamov A."/>
            <person name="Ahrendt S.R."/>
            <person name="Lipzen A."/>
            <person name="Sullivan W."/>
            <person name="Andreopoulos W.B."/>
            <person name="Clum A."/>
            <person name="Lindquist E."/>
            <person name="Daum C."/>
            <person name="Ramamoorthy G.K."/>
            <person name="Gryganskyi A."/>
            <person name="Culley D."/>
            <person name="Magnuson J.K."/>
            <person name="James T.Y."/>
            <person name="O'Malley M.A."/>
            <person name="Stajich J.E."/>
            <person name="Spatafora J.W."/>
            <person name="Visel A."/>
            <person name="Grigoriev I.V."/>
        </authorList>
    </citation>
    <scope>NUCLEOTIDE SEQUENCE [LARGE SCALE GENOMIC DNA]</scope>
    <source>
        <strain evidence="7 8">S4</strain>
    </source>
</reference>
<dbReference type="PROSITE" id="PS50016">
    <property type="entry name" value="ZF_PHD_2"/>
    <property type="match status" value="1"/>
</dbReference>
<dbReference type="SUPFAM" id="SSF57903">
    <property type="entry name" value="FYVE/PHD zinc finger"/>
    <property type="match status" value="2"/>
</dbReference>
<feature type="compositionally biased region" description="Low complexity" evidence="5">
    <location>
        <begin position="184"/>
        <end position="198"/>
    </location>
</feature>
<feature type="region of interest" description="Disordered" evidence="5">
    <location>
        <begin position="1"/>
        <end position="198"/>
    </location>
</feature>
<dbReference type="AlphaFoldDB" id="A0A1Y1XJG1"/>
<dbReference type="SMART" id="SM00249">
    <property type="entry name" value="PHD"/>
    <property type="match status" value="2"/>
</dbReference>